<dbReference type="SMART" id="SM00409">
    <property type="entry name" value="IG"/>
    <property type="match status" value="6"/>
</dbReference>
<dbReference type="Pfam" id="PF07686">
    <property type="entry name" value="V-set"/>
    <property type="match status" value="3"/>
</dbReference>
<protein>
    <recommendedName>
        <fullName evidence="3">Ig-like domain-containing protein</fullName>
    </recommendedName>
</protein>
<dbReference type="SMART" id="SM00408">
    <property type="entry name" value="IGc2"/>
    <property type="match status" value="3"/>
</dbReference>
<evidence type="ECO:0000313" key="4">
    <source>
        <dbReference type="Ensembl" id="ENSCCRP00010098795.1"/>
    </source>
</evidence>
<feature type="domain" description="Ig-like" evidence="3">
    <location>
        <begin position="227"/>
        <end position="323"/>
    </location>
</feature>
<accession>A0A8C1P1J0</accession>
<feature type="transmembrane region" description="Helical" evidence="2">
    <location>
        <begin position="649"/>
        <end position="669"/>
    </location>
</feature>
<reference evidence="4" key="1">
    <citation type="submission" date="2025-08" db="UniProtKB">
        <authorList>
            <consortium name="Ensembl"/>
        </authorList>
    </citation>
    <scope>IDENTIFICATION</scope>
</reference>
<dbReference type="AlphaFoldDB" id="A0A8C1P1J0"/>
<dbReference type="PANTHER" id="PTHR21063:SF4">
    <property type="entry name" value="CD48 ANTIGEN-RELATED"/>
    <property type="match status" value="1"/>
</dbReference>
<organism evidence="4 5">
    <name type="scientific">Cyprinus carpio</name>
    <name type="common">Common carp</name>
    <dbReference type="NCBI Taxonomy" id="7962"/>
    <lineage>
        <taxon>Eukaryota</taxon>
        <taxon>Metazoa</taxon>
        <taxon>Chordata</taxon>
        <taxon>Craniata</taxon>
        <taxon>Vertebrata</taxon>
        <taxon>Euteleostomi</taxon>
        <taxon>Actinopterygii</taxon>
        <taxon>Neopterygii</taxon>
        <taxon>Teleostei</taxon>
        <taxon>Ostariophysi</taxon>
        <taxon>Cypriniformes</taxon>
        <taxon>Cyprinidae</taxon>
        <taxon>Cyprininae</taxon>
        <taxon>Cyprinus</taxon>
    </lineage>
</organism>
<dbReference type="PROSITE" id="PS50835">
    <property type="entry name" value="IG_LIKE"/>
    <property type="match status" value="1"/>
</dbReference>
<dbReference type="InterPro" id="IPR036179">
    <property type="entry name" value="Ig-like_dom_sf"/>
</dbReference>
<keyword evidence="2" id="KW-1133">Transmembrane helix</keyword>
<keyword evidence="5" id="KW-1185">Reference proteome</keyword>
<dbReference type="InterPro" id="IPR013783">
    <property type="entry name" value="Ig-like_fold"/>
</dbReference>
<dbReference type="Pfam" id="PF13927">
    <property type="entry name" value="Ig_3"/>
    <property type="match status" value="1"/>
</dbReference>
<dbReference type="InterPro" id="IPR003599">
    <property type="entry name" value="Ig_sub"/>
</dbReference>
<dbReference type="Gene3D" id="2.60.40.10">
    <property type="entry name" value="Immunoglobulins"/>
    <property type="match status" value="6"/>
</dbReference>
<name>A0A8C1P1J0_CYPCA</name>
<dbReference type="Proteomes" id="UP000694427">
    <property type="component" value="Unplaced"/>
</dbReference>
<evidence type="ECO:0000256" key="2">
    <source>
        <dbReference type="SAM" id="Phobius"/>
    </source>
</evidence>
<reference evidence="4" key="2">
    <citation type="submission" date="2025-09" db="UniProtKB">
        <authorList>
            <consortium name="Ensembl"/>
        </authorList>
    </citation>
    <scope>IDENTIFICATION</scope>
</reference>
<evidence type="ECO:0000259" key="3">
    <source>
        <dbReference type="PROSITE" id="PS50835"/>
    </source>
</evidence>
<dbReference type="SUPFAM" id="SSF48726">
    <property type="entry name" value="Immunoglobulin"/>
    <property type="match status" value="6"/>
</dbReference>
<dbReference type="InterPro" id="IPR007110">
    <property type="entry name" value="Ig-like_dom"/>
</dbReference>
<dbReference type="InterPro" id="IPR013106">
    <property type="entry name" value="Ig_V-set"/>
</dbReference>
<evidence type="ECO:0000313" key="5">
    <source>
        <dbReference type="Proteomes" id="UP000694427"/>
    </source>
</evidence>
<dbReference type="PANTHER" id="PTHR21063">
    <property type="entry name" value="LFA-3"/>
    <property type="match status" value="1"/>
</dbReference>
<dbReference type="Ensembl" id="ENSCCRT00010109595.1">
    <property type="protein sequence ID" value="ENSCCRP00010098795.1"/>
    <property type="gene ID" value="ENSCCRG00010043298.1"/>
</dbReference>
<proteinExistence type="predicted"/>
<feature type="region of interest" description="Disordered" evidence="1">
    <location>
        <begin position="690"/>
        <end position="725"/>
    </location>
</feature>
<keyword evidence="2" id="KW-0812">Transmembrane</keyword>
<dbReference type="InterPro" id="IPR003598">
    <property type="entry name" value="Ig_sub2"/>
</dbReference>
<keyword evidence="2" id="KW-0472">Membrane</keyword>
<evidence type="ECO:0000256" key="1">
    <source>
        <dbReference type="SAM" id="MobiDB-lite"/>
    </source>
</evidence>
<sequence length="725" mass="82445">MSDDSDTFFVTEGDSFTLKYYMREELWDIWMYHDGERYSISYCIHRNWCISDYEGFGDRLKVYENGSLTITNTKVTDSGDYYIETRFKSHDHFRTRSYSVVVRGFFSFDTDGVSVMEGDSVTLHTGVQMKQEEKIRWYFNQTAIARISGDFSDICTDVQYKERFRDRLKLDHQTGSLTIMNTRTTDSGLYDLLINSAHRRSSNNKIFIAAVHGVSADERHKMKTKSVKEGKSVTLDTHVTKNPNNSIKWYFNGILIAEITRYQNKICTDVQCNEGTQRLRDRLKLDHQTGSLTITNIRTTDSGLYKLQIRSSRFTIVRSFSVSASSVVSKKKGDSVTLHNDVKTNQQEEIRWYFNDILIAKITGDLSKICTNVRCKEKFKDRLKLEEFGSLAIMNIRTEDAGEYKLKISDSLVEIFSVSVASYSVDSGRVSVMEGDSVTLHTDVKTNQQEDIRWRFNDILIAEITGDLSFICTDVQCNNGTERFRDRLKLDHQTGSLTIRDIRTTDSGDYTLQIRSSSSIQRDVSVTVTGVSAAERDEMKTKSVKEGESVTLDTYVINKPDNLMWHFNETRIAVITGDQSKICTDVQCEYSEERFRDRLKLDNQTGSLTITNTSTTDSGLYKLQIITNSSIRVTSVKSFNVTVTTHRTGIYSAVSAVLVFLVASAGLIYSCKCNSRRQYIITQQSHQANGVEDSSSDLIDPVETNTPHESSSNQTESEAPSETLT</sequence>